<dbReference type="GO" id="GO:0030026">
    <property type="term" value="P:intracellular manganese ion homeostasis"/>
    <property type="evidence" value="ECO:0007669"/>
    <property type="project" value="InterPro"/>
</dbReference>
<keyword evidence="3 5" id="KW-1133">Transmembrane helix</keyword>
<keyword evidence="4 5" id="KW-0472">Membrane</keyword>
<feature type="transmembrane region" description="Helical" evidence="5">
    <location>
        <begin position="149"/>
        <end position="167"/>
    </location>
</feature>
<evidence type="ECO:0008006" key="8">
    <source>
        <dbReference type="Google" id="ProtNLM"/>
    </source>
</evidence>
<dbReference type="EMBL" id="PFBW01000025">
    <property type="protein sequence ID" value="PIR77799.1"/>
    <property type="molecule type" value="Genomic_DNA"/>
</dbReference>
<accession>A0A2M6P2N1</accession>
<feature type="non-terminal residue" evidence="6">
    <location>
        <position position="1"/>
    </location>
</feature>
<feature type="transmembrane region" description="Helical" evidence="5">
    <location>
        <begin position="179"/>
        <end position="197"/>
    </location>
</feature>
<protein>
    <recommendedName>
        <fullName evidence="8">Iron transporter</fullName>
    </recommendedName>
</protein>
<comment type="subcellular location">
    <subcellularLocation>
        <location evidence="1">Endomembrane system</location>
        <topology evidence="1">Multi-pass membrane protein</topology>
    </subcellularLocation>
</comment>
<organism evidence="6 7">
    <name type="scientific">Candidatus Magasanikbacteria bacterium CG10_big_fil_rev_8_21_14_0_10_38_6</name>
    <dbReference type="NCBI Taxonomy" id="1974647"/>
    <lineage>
        <taxon>Bacteria</taxon>
        <taxon>Candidatus Magasanikiibacteriota</taxon>
    </lineage>
</organism>
<keyword evidence="2 5" id="KW-0812">Transmembrane</keyword>
<evidence type="ECO:0000256" key="3">
    <source>
        <dbReference type="ARBA" id="ARBA00022989"/>
    </source>
</evidence>
<evidence type="ECO:0000256" key="4">
    <source>
        <dbReference type="ARBA" id="ARBA00023136"/>
    </source>
</evidence>
<dbReference type="PANTHER" id="PTHR31851">
    <property type="entry name" value="FE(2+)/MN(2+) TRANSPORTER PCL1"/>
    <property type="match status" value="1"/>
</dbReference>
<sequence length="209" mass="23141">STRGAITGIATATQDYFTVILAGCVVISVESISMAVGSYLSSKSEKEIAERMIFEEKTEIDTFPQEEQEEIYEMFIADGWSKKLAKQMSVEAGKGKELMLKEMAYRELKIIPDKLENPKHNAVIMGIAYVIGGAFPLVPYFLFRDVWTAVPISIVVTLIGLFTLGVLTTKFSKRSWWKAGFEMFVLASAAALIGYGVGQAVDRIFNLTI</sequence>
<feature type="transmembrane region" description="Helical" evidence="5">
    <location>
        <begin position="122"/>
        <end position="143"/>
    </location>
</feature>
<comment type="caution">
    <text evidence="6">The sequence shown here is derived from an EMBL/GenBank/DDBJ whole genome shotgun (WGS) entry which is preliminary data.</text>
</comment>
<evidence type="ECO:0000313" key="7">
    <source>
        <dbReference type="Proteomes" id="UP000228528"/>
    </source>
</evidence>
<dbReference type="InterPro" id="IPR008217">
    <property type="entry name" value="Ccc1_fam"/>
</dbReference>
<evidence type="ECO:0000256" key="5">
    <source>
        <dbReference type="SAM" id="Phobius"/>
    </source>
</evidence>
<dbReference type="AlphaFoldDB" id="A0A2M6P2N1"/>
<evidence type="ECO:0000256" key="2">
    <source>
        <dbReference type="ARBA" id="ARBA00022692"/>
    </source>
</evidence>
<dbReference type="Proteomes" id="UP000228528">
    <property type="component" value="Unassembled WGS sequence"/>
</dbReference>
<evidence type="ECO:0000256" key="1">
    <source>
        <dbReference type="ARBA" id="ARBA00004127"/>
    </source>
</evidence>
<feature type="transmembrane region" description="Helical" evidence="5">
    <location>
        <begin position="16"/>
        <end position="41"/>
    </location>
</feature>
<dbReference type="Pfam" id="PF01988">
    <property type="entry name" value="VIT1"/>
    <property type="match status" value="1"/>
</dbReference>
<reference evidence="7" key="1">
    <citation type="submission" date="2017-09" db="EMBL/GenBank/DDBJ databases">
        <title>Depth-based differentiation of microbial function through sediment-hosted aquifers and enrichment of novel symbionts in the deep terrestrial subsurface.</title>
        <authorList>
            <person name="Probst A.J."/>
            <person name="Ladd B."/>
            <person name="Jarett J.K."/>
            <person name="Geller-Mcgrath D.E."/>
            <person name="Sieber C.M.K."/>
            <person name="Emerson J.B."/>
            <person name="Anantharaman K."/>
            <person name="Thomas B.C."/>
            <person name="Malmstrom R."/>
            <person name="Stieglmeier M."/>
            <person name="Klingl A."/>
            <person name="Woyke T."/>
            <person name="Ryan C.M."/>
            <person name="Banfield J.F."/>
        </authorList>
    </citation>
    <scope>NUCLEOTIDE SEQUENCE [LARGE SCALE GENOMIC DNA]</scope>
</reference>
<proteinExistence type="predicted"/>
<dbReference type="GO" id="GO:0012505">
    <property type="term" value="C:endomembrane system"/>
    <property type="evidence" value="ECO:0007669"/>
    <property type="project" value="UniProtKB-SubCell"/>
</dbReference>
<dbReference type="GO" id="GO:0005384">
    <property type="term" value="F:manganese ion transmembrane transporter activity"/>
    <property type="evidence" value="ECO:0007669"/>
    <property type="project" value="InterPro"/>
</dbReference>
<evidence type="ECO:0000313" key="6">
    <source>
        <dbReference type="EMBL" id="PIR77799.1"/>
    </source>
</evidence>
<gene>
    <name evidence="6" type="ORF">COU30_00490</name>
</gene>
<name>A0A2M6P2N1_9BACT</name>